<dbReference type="PANTHER" id="PTHR46470">
    <property type="entry name" value="N-ACYLNEURAMINATE-9-PHOSPHATASE"/>
    <property type="match status" value="1"/>
</dbReference>
<dbReference type="EMBL" id="MGAF01000045">
    <property type="protein sequence ID" value="OGK39693.1"/>
    <property type="molecule type" value="Genomic_DNA"/>
</dbReference>
<organism evidence="5 6">
    <name type="scientific">Candidatus Roizmanbacteria bacterium RIFCSPLOWO2_01_FULL_35_13</name>
    <dbReference type="NCBI Taxonomy" id="1802055"/>
    <lineage>
        <taxon>Bacteria</taxon>
        <taxon>Candidatus Roizmaniibacteriota</taxon>
    </lineage>
</organism>
<sequence length="215" mass="25089">MKQGKIKAVCFDMWGTLCTGGKGNEWKILQQKLSADLIEPKLFRNRGEEIFFTRNLNVENGLLQLTESLNLKSNKKTFNSALRFWKSLARKSQPFPETAFVLKKLAELGLRLFVVSNTDSEPFYFKVNETALIKYFEKFFLSSELGLLKPDVRIFKTMQKYLAFSKDQILMVDDSLYHGVLPARKFGWKALWVSRKKTETNKFQIKSLEEIFNYL</sequence>
<keyword evidence="3" id="KW-0378">Hydrolase</keyword>
<evidence type="ECO:0000256" key="4">
    <source>
        <dbReference type="ARBA" id="ARBA00022842"/>
    </source>
</evidence>
<dbReference type="InterPro" id="IPR006439">
    <property type="entry name" value="HAD-SF_hydro_IA"/>
</dbReference>
<dbReference type="Proteomes" id="UP000179270">
    <property type="component" value="Unassembled WGS sequence"/>
</dbReference>
<evidence type="ECO:0008006" key="7">
    <source>
        <dbReference type="Google" id="ProtNLM"/>
    </source>
</evidence>
<protein>
    <recommendedName>
        <fullName evidence="7">HAD family hydrolase</fullName>
    </recommendedName>
</protein>
<dbReference type="Gene3D" id="1.10.150.520">
    <property type="match status" value="1"/>
</dbReference>
<evidence type="ECO:0000256" key="1">
    <source>
        <dbReference type="ARBA" id="ARBA00001946"/>
    </source>
</evidence>
<proteinExistence type="predicted"/>
<dbReference type="Gene3D" id="3.40.50.1000">
    <property type="entry name" value="HAD superfamily/HAD-like"/>
    <property type="match status" value="1"/>
</dbReference>
<dbReference type="InterPro" id="IPR023214">
    <property type="entry name" value="HAD_sf"/>
</dbReference>
<evidence type="ECO:0000256" key="3">
    <source>
        <dbReference type="ARBA" id="ARBA00022801"/>
    </source>
</evidence>
<dbReference type="GO" id="GO:0044281">
    <property type="term" value="P:small molecule metabolic process"/>
    <property type="evidence" value="ECO:0007669"/>
    <property type="project" value="UniProtKB-ARBA"/>
</dbReference>
<evidence type="ECO:0000313" key="5">
    <source>
        <dbReference type="EMBL" id="OGK39693.1"/>
    </source>
</evidence>
<comment type="caution">
    <text evidence="5">The sequence shown here is derived from an EMBL/GenBank/DDBJ whole genome shotgun (WGS) entry which is preliminary data.</text>
</comment>
<dbReference type="SFLD" id="SFLDG01129">
    <property type="entry name" value="C1.5:_HAD__Beta-PGM__Phosphata"/>
    <property type="match status" value="1"/>
</dbReference>
<dbReference type="Pfam" id="PF00702">
    <property type="entry name" value="Hydrolase"/>
    <property type="match status" value="1"/>
</dbReference>
<comment type="cofactor">
    <cofactor evidence="1">
        <name>Mg(2+)</name>
        <dbReference type="ChEBI" id="CHEBI:18420"/>
    </cofactor>
</comment>
<dbReference type="GO" id="GO:0046872">
    <property type="term" value="F:metal ion binding"/>
    <property type="evidence" value="ECO:0007669"/>
    <property type="project" value="UniProtKB-KW"/>
</dbReference>
<evidence type="ECO:0000256" key="2">
    <source>
        <dbReference type="ARBA" id="ARBA00022723"/>
    </source>
</evidence>
<dbReference type="InterPro" id="IPR036412">
    <property type="entry name" value="HAD-like_sf"/>
</dbReference>
<name>A0A1F7I8L5_9BACT</name>
<dbReference type="AlphaFoldDB" id="A0A1F7I8L5"/>
<dbReference type="NCBIfam" id="TIGR01509">
    <property type="entry name" value="HAD-SF-IA-v3"/>
    <property type="match status" value="1"/>
</dbReference>
<dbReference type="STRING" id="1802055.A3A74_04320"/>
<gene>
    <name evidence="5" type="ORF">A3A74_04320</name>
</gene>
<dbReference type="PANTHER" id="PTHR46470:SF2">
    <property type="entry name" value="GLYCERALDEHYDE 3-PHOSPHATE PHOSPHATASE"/>
    <property type="match status" value="1"/>
</dbReference>
<dbReference type="PRINTS" id="PR00413">
    <property type="entry name" value="HADHALOGNASE"/>
</dbReference>
<reference evidence="5 6" key="1">
    <citation type="journal article" date="2016" name="Nat. Commun.">
        <title>Thousands of microbial genomes shed light on interconnected biogeochemical processes in an aquifer system.</title>
        <authorList>
            <person name="Anantharaman K."/>
            <person name="Brown C.T."/>
            <person name="Hug L.A."/>
            <person name="Sharon I."/>
            <person name="Castelle C.J."/>
            <person name="Probst A.J."/>
            <person name="Thomas B.C."/>
            <person name="Singh A."/>
            <person name="Wilkins M.J."/>
            <person name="Karaoz U."/>
            <person name="Brodie E.L."/>
            <person name="Williams K.H."/>
            <person name="Hubbard S.S."/>
            <person name="Banfield J.F."/>
        </authorList>
    </citation>
    <scope>NUCLEOTIDE SEQUENCE [LARGE SCALE GENOMIC DNA]</scope>
</reference>
<dbReference type="GO" id="GO:0016791">
    <property type="term" value="F:phosphatase activity"/>
    <property type="evidence" value="ECO:0007669"/>
    <property type="project" value="TreeGrafter"/>
</dbReference>
<dbReference type="SUPFAM" id="SSF56784">
    <property type="entry name" value="HAD-like"/>
    <property type="match status" value="1"/>
</dbReference>
<dbReference type="InterPro" id="IPR051400">
    <property type="entry name" value="HAD-like_hydrolase"/>
</dbReference>
<keyword evidence="4" id="KW-0460">Magnesium</keyword>
<evidence type="ECO:0000313" key="6">
    <source>
        <dbReference type="Proteomes" id="UP000179270"/>
    </source>
</evidence>
<accession>A0A1F7I8L5</accession>
<dbReference type="SFLD" id="SFLDS00003">
    <property type="entry name" value="Haloacid_Dehalogenase"/>
    <property type="match status" value="1"/>
</dbReference>
<keyword evidence="2" id="KW-0479">Metal-binding</keyword>